<sequence length="349" mass="38602">MTRSDGGALLEIELLGRVKVRVRGTPVDLTPKLQLVLACLVERRGDPLSAQRLAEQVAAESDPYDPVKYAHSNIDRLRSKLKAVDPSIDTLIPDNHVRAGYRLSVDGLDVDVHRFQDALKQTRAAGDDAEFVRLSEAALKEWGDIPQGLRGGEPLTGLPGLWAEGYRGELQMSYQNALLAWIEAKIKLAQFRELLPMLKKLSSDPEPDEKIAELLMVSLYRAGRSSEAVRVFERISDRIQAERGVAASPRLEELHLRIKARDPSIDLPPLSVTTLVNQSKEPLMNDDEQQPITETVREEIHPKIDKVGALATGPHGLAIGAQWNVSGTNARIFHSDGDMKIADNPEDET</sequence>
<dbReference type="InterPro" id="IPR036388">
    <property type="entry name" value="WH-like_DNA-bd_sf"/>
</dbReference>
<evidence type="ECO:0000256" key="5">
    <source>
        <dbReference type="PROSITE-ProRule" id="PRU01091"/>
    </source>
</evidence>
<evidence type="ECO:0000256" key="2">
    <source>
        <dbReference type="ARBA" id="ARBA00023015"/>
    </source>
</evidence>
<name>A0A5M3VX40_9ACTN</name>
<keyword evidence="8" id="KW-1185">Reference proteome</keyword>
<evidence type="ECO:0000256" key="3">
    <source>
        <dbReference type="ARBA" id="ARBA00023125"/>
    </source>
</evidence>
<evidence type="ECO:0000259" key="6">
    <source>
        <dbReference type="PROSITE" id="PS51755"/>
    </source>
</evidence>
<dbReference type="Gene3D" id="1.10.10.10">
    <property type="entry name" value="Winged helix-like DNA-binding domain superfamily/Winged helix DNA-binding domain"/>
    <property type="match status" value="1"/>
</dbReference>
<dbReference type="AlphaFoldDB" id="A0A5M3VX40"/>
<dbReference type="InterPro" id="IPR001867">
    <property type="entry name" value="OmpR/PhoB-type_DNA-bd"/>
</dbReference>
<organism evidence="7 8">
    <name type="scientific">Acrocarpospora corrugata</name>
    <dbReference type="NCBI Taxonomy" id="35763"/>
    <lineage>
        <taxon>Bacteria</taxon>
        <taxon>Bacillati</taxon>
        <taxon>Actinomycetota</taxon>
        <taxon>Actinomycetes</taxon>
        <taxon>Streptosporangiales</taxon>
        <taxon>Streptosporangiaceae</taxon>
        <taxon>Acrocarpospora</taxon>
    </lineage>
</organism>
<dbReference type="Pfam" id="PF00486">
    <property type="entry name" value="Trans_reg_C"/>
    <property type="match status" value="1"/>
</dbReference>
<dbReference type="PANTHER" id="PTHR35807">
    <property type="entry name" value="TRANSCRIPTIONAL REGULATOR REDD-RELATED"/>
    <property type="match status" value="1"/>
</dbReference>
<dbReference type="InterPro" id="IPR005158">
    <property type="entry name" value="BTAD"/>
</dbReference>
<evidence type="ECO:0000313" key="7">
    <source>
        <dbReference type="EMBL" id="GES01427.1"/>
    </source>
</evidence>
<dbReference type="InterPro" id="IPR051677">
    <property type="entry name" value="AfsR-DnrI-RedD_regulator"/>
</dbReference>
<proteinExistence type="inferred from homology"/>
<dbReference type="Proteomes" id="UP000334990">
    <property type="component" value="Unassembled WGS sequence"/>
</dbReference>
<comment type="caution">
    <text evidence="7">The sequence shown here is derived from an EMBL/GenBank/DDBJ whole genome shotgun (WGS) entry which is preliminary data.</text>
</comment>
<comment type="similarity">
    <text evidence="1">Belongs to the AfsR/DnrI/RedD regulatory family.</text>
</comment>
<dbReference type="Pfam" id="PF03704">
    <property type="entry name" value="BTAD"/>
    <property type="match status" value="1"/>
</dbReference>
<dbReference type="GO" id="GO:0006355">
    <property type="term" value="P:regulation of DNA-templated transcription"/>
    <property type="evidence" value="ECO:0007669"/>
    <property type="project" value="InterPro"/>
</dbReference>
<evidence type="ECO:0000256" key="1">
    <source>
        <dbReference type="ARBA" id="ARBA00005820"/>
    </source>
</evidence>
<feature type="domain" description="OmpR/PhoB-type" evidence="6">
    <location>
        <begin position="1"/>
        <end position="105"/>
    </location>
</feature>
<feature type="DNA-binding region" description="OmpR/PhoB-type" evidence="5">
    <location>
        <begin position="1"/>
        <end position="105"/>
    </location>
</feature>
<dbReference type="PANTHER" id="PTHR35807:SF1">
    <property type="entry name" value="TRANSCRIPTIONAL REGULATOR REDD"/>
    <property type="match status" value="1"/>
</dbReference>
<dbReference type="PROSITE" id="PS51755">
    <property type="entry name" value="OMPR_PHOB"/>
    <property type="match status" value="1"/>
</dbReference>
<dbReference type="Gene3D" id="1.25.40.10">
    <property type="entry name" value="Tetratricopeptide repeat domain"/>
    <property type="match status" value="1"/>
</dbReference>
<dbReference type="EMBL" id="BLAD01000050">
    <property type="protein sequence ID" value="GES01427.1"/>
    <property type="molecule type" value="Genomic_DNA"/>
</dbReference>
<evidence type="ECO:0000313" key="8">
    <source>
        <dbReference type="Proteomes" id="UP000334990"/>
    </source>
</evidence>
<keyword evidence="3 5" id="KW-0238">DNA-binding</keyword>
<dbReference type="SMART" id="SM00862">
    <property type="entry name" value="Trans_reg_C"/>
    <property type="match status" value="1"/>
</dbReference>
<keyword evidence="2" id="KW-0805">Transcription regulation</keyword>
<accession>A0A5M3VX40</accession>
<dbReference type="InterPro" id="IPR016032">
    <property type="entry name" value="Sig_transdc_resp-reg_C-effctor"/>
</dbReference>
<dbReference type="SUPFAM" id="SSF48452">
    <property type="entry name" value="TPR-like"/>
    <property type="match status" value="1"/>
</dbReference>
<protein>
    <recommendedName>
        <fullName evidence="6">OmpR/PhoB-type domain-containing protein</fullName>
    </recommendedName>
</protein>
<reference evidence="7 8" key="1">
    <citation type="submission" date="2019-10" db="EMBL/GenBank/DDBJ databases">
        <title>Whole genome shotgun sequence of Acrocarpospora corrugata NBRC 13972.</title>
        <authorList>
            <person name="Ichikawa N."/>
            <person name="Kimura A."/>
            <person name="Kitahashi Y."/>
            <person name="Komaki H."/>
            <person name="Oguchi A."/>
        </authorList>
    </citation>
    <scope>NUCLEOTIDE SEQUENCE [LARGE SCALE GENOMIC DNA]</scope>
    <source>
        <strain evidence="7 8">NBRC 13972</strain>
    </source>
</reference>
<dbReference type="GO" id="GO:0000160">
    <property type="term" value="P:phosphorelay signal transduction system"/>
    <property type="evidence" value="ECO:0007669"/>
    <property type="project" value="InterPro"/>
</dbReference>
<dbReference type="OrthoDB" id="3481353at2"/>
<dbReference type="SUPFAM" id="SSF46894">
    <property type="entry name" value="C-terminal effector domain of the bipartite response regulators"/>
    <property type="match status" value="1"/>
</dbReference>
<evidence type="ECO:0000256" key="4">
    <source>
        <dbReference type="ARBA" id="ARBA00023163"/>
    </source>
</evidence>
<dbReference type="GO" id="GO:0003677">
    <property type="term" value="F:DNA binding"/>
    <property type="evidence" value="ECO:0007669"/>
    <property type="project" value="UniProtKB-UniRule"/>
</dbReference>
<keyword evidence="4" id="KW-0804">Transcription</keyword>
<gene>
    <name evidence="7" type="ORF">Acor_34910</name>
</gene>
<dbReference type="InterPro" id="IPR011990">
    <property type="entry name" value="TPR-like_helical_dom_sf"/>
</dbReference>
<dbReference type="SMART" id="SM01043">
    <property type="entry name" value="BTAD"/>
    <property type="match status" value="1"/>
</dbReference>